<proteinExistence type="predicted"/>
<keyword evidence="1" id="KW-1003">Cell membrane</keyword>
<name>A0A0K8QRF7_9GAMM</name>
<evidence type="ECO:0000313" key="8">
    <source>
        <dbReference type="EMBL" id="GAP66982.1"/>
    </source>
</evidence>
<reference evidence="7" key="1">
    <citation type="submission" date="2015-03" db="EMBL/GenBank/DDBJ databases">
        <title>Draft genome sequence of Mizugakiibacter sediminis skMP5.</title>
        <authorList>
            <person name="Watanabe T."/>
            <person name="Kojima H."/>
            <person name="Fukui M."/>
        </authorList>
    </citation>
    <scope>NUCLEOTIDE SEQUENCE</scope>
    <source>
        <strain evidence="7">SkMP5</strain>
    </source>
</reference>
<feature type="domain" description="Lipopolysaccharide assembly protein A" evidence="6">
    <location>
        <begin position="23"/>
        <end position="77"/>
    </location>
</feature>
<keyword evidence="3 5" id="KW-1133">Transmembrane helix</keyword>
<dbReference type="Proteomes" id="UP000253740">
    <property type="component" value="Unassembled WGS sequence"/>
</dbReference>
<accession>A0A0K8QRF7</accession>
<evidence type="ECO:0000256" key="3">
    <source>
        <dbReference type="ARBA" id="ARBA00022989"/>
    </source>
</evidence>
<evidence type="ECO:0000256" key="5">
    <source>
        <dbReference type="SAM" id="Phobius"/>
    </source>
</evidence>
<organism evidence="8">
    <name type="scientific">Mizugakiibacter sediminis</name>
    <dbReference type="NCBI Taxonomy" id="1475481"/>
    <lineage>
        <taxon>Bacteria</taxon>
        <taxon>Pseudomonadati</taxon>
        <taxon>Pseudomonadota</taxon>
        <taxon>Gammaproteobacteria</taxon>
        <taxon>Lysobacterales</taxon>
        <taxon>Rhodanobacteraceae</taxon>
        <taxon>Mizugakiibacter</taxon>
    </lineage>
</organism>
<dbReference type="GO" id="GO:0005886">
    <property type="term" value="C:plasma membrane"/>
    <property type="evidence" value="ECO:0007669"/>
    <property type="project" value="InterPro"/>
</dbReference>
<feature type="transmembrane region" description="Helical" evidence="5">
    <location>
        <begin position="44"/>
        <end position="63"/>
    </location>
</feature>
<gene>
    <name evidence="7" type="ORF">MBSD_0655</name>
    <name evidence="8" type="ORF">MBSD_n2298</name>
</gene>
<evidence type="ECO:0000256" key="2">
    <source>
        <dbReference type="ARBA" id="ARBA00022692"/>
    </source>
</evidence>
<dbReference type="AlphaFoldDB" id="A0A0K8QRF7"/>
<reference evidence="8" key="2">
    <citation type="submission" date="2015-08" db="EMBL/GenBank/DDBJ databases">
        <title>Complete DNA Sequence of Pseudomonas syringae pv. actinidiae, the Causal Agent of Kiwifruit Canker Disease.</title>
        <authorList>
            <person name="Rikkerink E.H.A."/>
            <person name="Fineran P.C."/>
        </authorList>
    </citation>
    <scope>NUCLEOTIDE SEQUENCE</scope>
    <source>
        <strain evidence="8">SkMP5</strain>
    </source>
</reference>
<sequence>MRLAIVIILLLFAVLGAAFGAVNADSVTYDFLVGSVELPKGAALLAALLLGWMLGGVLAWAGLTSRHRRRMRDLARSRAEAAGAPEARA</sequence>
<protein>
    <recommendedName>
        <fullName evidence="6">Lipopolysaccharide assembly protein A domain-containing protein</fullName>
    </recommendedName>
</protein>
<dbReference type="HOGENOM" id="CLU_2524286_0_0_6"/>
<dbReference type="Pfam" id="PF06305">
    <property type="entry name" value="LapA_dom"/>
    <property type="match status" value="1"/>
</dbReference>
<keyword evidence="2 5" id="KW-0812">Transmembrane</keyword>
<keyword evidence="9" id="KW-1185">Reference proteome</keyword>
<evidence type="ECO:0000256" key="1">
    <source>
        <dbReference type="ARBA" id="ARBA00022475"/>
    </source>
</evidence>
<evidence type="ECO:0000313" key="9">
    <source>
        <dbReference type="Proteomes" id="UP000253740"/>
    </source>
</evidence>
<evidence type="ECO:0000313" key="7">
    <source>
        <dbReference type="EMBL" id="GAN44135.1"/>
    </source>
</evidence>
<evidence type="ECO:0000259" key="6">
    <source>
        <dbReference type="Pfam" id="PF06305"/>
    </source>
</evidence>
<keyword evidence="4 5" id="KW-0472">Membrane</keyword>
<evidence type="ECO:0000256" key="4">
    <source>
        <dbReference type="ARBA" id="ARBA00023136"/>
    </source>
</evidence>
<dbReference type="STRING" id="1475481.GCA_000953855_02344"/>
<dbReference type="InterPro" id="IPR010445">
    <property type="entry name" value="LapA_dom"/>
</dbReference>
<dbReference type="EMBL" id="DF952378">
    <property type="protein sequence ID" value="GAN44135.1"/>
    <property type="molecule type" value="Genomic_DNA"/>
</dbReference>
<dbReference type="EMBL" id="DF970239">
    <property type="protein sequence ID" value="GAP66982.1"/>
    <property type="molecule type" value="Genomic_DNA"/>
</dbReference>
<dbReference type="RefSeq" id="WP_062537539.1">
    <property type="nucleotide sequence ID" value="NZ_DF970239.1"/>
</dbReference>